<evidence type="ECO:0000313" key="3">
    <source>
        <dbReference type="Proteomes" id="UP000642125"/>
    </source>
</evidence>
<dbReference type="InterPro" id="IPR014509">
    <property type="entry name" value="YjdF-like"/>
</dbReference>
<feature type="transmembrane region" description="Helical" evidence="1">
    <location>
        <begin position="104"/>
        <end position="126"/>
    </location>
</feature>
<proteinExistence type="predicted"/>
<name>A0A919PBB7_9CELL</name>
<evidence type="ECO:0000256" key="1">
    <source>
        <dbReference type="SAM" id="Phobius"/>
    </source>
</evidence>
<dbReference type="Proteomes" id="UP000642125">
    <property type="component" value="Unassembled WGS sequence"/>
</dbReference>
<evidence type="ECO:0008006" key="4">
    <source>
        <dbReference type="Google" id="ProtNLM"/>
    </source>
</evidence>
<feature type="transmembrane region" description="Helical" evidence="1">
    <location>
        <begin position="138"/>
        <end position="157"/>
    </location>
</feature>
<comment type="caution">
    <text evidence="2">The sequence shown here is derived from an EMBL/GenBank/DDBJ whole genome shotgun (WGS) entry which is preliminary data.</text>
</comment>
<keyword evidence="1" id="KW-0812">Transmembrane</keyword>
<dbReference type="Pfam" id="PF09997">
    <property type="entry name" value="DUF2238"/>
    <property type="match status" value="1"/>
</dbReference>
<feature type="transmembrane region" description="Helical" evidence="1">
    <location>
        <begin position="177"/>
        <end position="196"/>
    </location>
</feature>
<organism evidence="2 3">
    <name type="scientific">Cellulomonas pakistanensis</name>
    <dbReference type="NCBI Taxonomy" id="992287"/>
    <lineage>
        <taxon>Bacteria</taxon>
        <taxon>Bacillati</taxon>
        <taxon>Actinomycetota</taxon>
        <taxon>Actinomycetes</taxon>
        <taxon>Micrococcales</taxon>
        <taxon>Cellulomonadaceae</taxon>
        <taxon>Cellulomonas</taxon>
    </lineage>
</organism>
<feature type="transmembrane region" description="Helical" evidence="1">
    <location>
        <begin position="32"/>
        <end position="62"/>
    </location>
</feature>
<dbReference type="AlphaFoldDB" id="A0A919PBB7"/>
<accession>A0A919PBB7</accession>
<sequence>MAVVVDGATGGGMTAGRAATLLVRGPGGAVRVLGLASAAVAAVALGPVDAALLLLVLAGLVVPLTARVDPRLDAAYGIGLLASGWAGVLDLYQRISWLDIVMHLVVTGLIAAVGHLVVARLTGAVVDPVVPAPRRVQVGSVGFTWALGLALSVFWEVGEYLGNTYIDATIHVAYRDTIGDMVLGGLGSLVAGVALVRASRRRA</sequence>
<keyword evidence="1" id="KW-0472">Membrane</keyword>
<feature type="transmembrane region" description="Helical" evidence="1">
    <location>
        <begin position="74"/>
        <end position="92"/>
    </location>
</feature>
<dbReference type="EMBL" id="BONO01000012">
    <property type="protein sequence ID" value="GIG36511.1"/>
    <property type="molecule type" value="Genomic_DNA"/>
</dbReference>
<keyword evidence="3" id="KW-1185">Reference proteome</keyword>
<gene>
    <name evidence="2" type="ORF">Cpa01nite_18920</name>
</gene>
<reference evidence="2" key="1">
    <citation type="submission" date="2021-01" db="EMBL/GenBank/DDBJ databases">
        <title>Whole genome shotgun sequence of Cellulomonas pakistanensis NBRC 110800.</title>
        <authorList>
            <person name="Komaki H."/>
            <person name="Tamura T."/>
        </authorList>
    </citation>
    <scope>NUCLEOTIDE SEQUENCE</scope>
    <source>
        <strain evidence="2">NBRC 110800</strain>
    </source>
</reference>
<keyword evidence="1" id="KW-1133">Transmembrane helix</keyword>
<protein>
    <recommendedName>
        <fullName evidence="4">DUF2238 domain-containing protein</fullName>
    </recommendedName>
</protein>
<evidence type="ECO:0000313" key="2">
    <source>
        <dbReference type="EMBL" id="GIG36511.1"/>
    </source>
</evidence>
<dbReference type="RefSeq" id="WP_203668529.1">
    <property type="nucleotide sequence ID" value="NZ_BONO01000012.1"/>
</dbReference>